<dbReference type="EMBL" id="CP003350">
    <property type="protein sequence ID" value="AFC85765.1"/>
    <property type="molecule type" value="Genomic_DNA"/>
</dbReference>
<organism evidence="3 4">
    <name type="scientific">Frateuria aurantia (strain ATCC 33424 / DSM 6220 / KCTC 2777 / LMG 1558 / NBRC 3245 / NCIMB 13370)</name>
    <name type="common">Acetobacter aurantius</name>
    <dbReference type="NCBI Taxonomy" id="767434"/>
    <lineage>
        <taxon>Bacteria</taxon>
        <taxon>Pseudomonadati</taxon>
        <taxon>Pseudomonadota</taxon>
        <taxon>Gammaproteobacteria</taxon>
        <taxon>Lysobacterales</taxon>
        <taxon>Rhodanobacteraceae</taxon>
        <taxon>Frateuria</taxon>
    </lineage>
</organism>
<proteinExistence type="inferred from homology"/>
<dbReference type="NCBIfam" id="NF002490">
    <property type="entry name" value="PRK01777.1"/>
    <property type="match status" value="1"/>
</dbReference>
<gene>
    <name evidence="3" type="ordered locus">Fraau_1330</name>
</gene>
<dbReference type="PANTHER" id="PTHR37483">
    <property type="entry name" value="UPF0125 PROTEIN RATB"/>
    <property type="match status" value="1"/>
</dbReference>
<evidence type="ECO:0000256" key="1">
    <source>
        <dbReference type="ARBA" id="ARBA00010645"/>
    </source>
</evidence>
<accession>H8L5G4</accession>
<evidence type="ECO:0000256" key="2">
    <source>
        <dbReference type="HAMAP-Rule" id="MF_00460"/>
    </source>
</evidence>
<dbReference type="Proteomes" id="UP000005234">
    <property type="component" value="Chromosome"/>
</dbReference>
<dbReference type="STRING" id="767434.Fraau_1330"/>
<sequence>MAEPMLRIEVAYALPRQQWLRSVELPAGSTATEAVRASGLLEMRPELAGIELDLGVFSSRVNSGYVLQDGDRVEIYRPLQCDPMRARRLRAGRR</sequence>
<protein>
    <recommendedName>
        <fullName evidence="2">UPF0125 protein Fraau_1330</fullName>
    </recommendedName>
</protein>
<keyword evidence="4" id="KW-1185">Reference proteome</keyword>
<dbReference type="HOGENOM" id="CLU_150721_1_0_6"/>
<dbReference type="HAMAP" id="MF_00460">
    <property type="entry name" value="UPF0125_RnfH"/>
    <property type="match status" value="1"/>
</dbReference>
<dbReference type="Pfam" id="PF03658">
    <property type="entry name" value="Ub-RnfH"/>
    <property type="match status" value="1"/>
</dbReference>
<reference evidence="3" key="1">
    <citation type="submission" date="2012-02" db="EMBL/GenBank/DDBJ databases">
        <title>The complete genome of Frateuria aurantia DSM 6220.</title>
        <authorList>
            <consortium name="US DOE Joint Genome Institute (JGI-PGF)"/>
            <person name="Lucas S."/>
            <person name="Copeland A."/>
            <person name="Lapidus A."/>
            <person name="Glavina del Rio T."/>
            <person name="Dalin E."/>
            <person name="Tice H."/>
            <person name="Bruce D."/>
            <person name="Goodwin L."/>
            <person name="Pitluck S."/>
            <person name="Peters L."/>
            <person name="Ovchinnikova G."/>
            <person name="Teshima H."/>
            <person name="Kyrpides N."/>
            <person name="Mavromatis K."/>
            <person name="Ivanova N."/>
            <person name="Brettin T."/>
            <person name="Detter J.C."/>
            <person name="Han C."/>
            <person name="Larimer F."/>
            <person name="Land M."/>
            <person name="Hauser L."/>
            <person name="Markowitz V."/>
            <person name="Cheng J.-F."/>
            <person name="Hugenholtz P."/>
            <person name="Woyke T."/>
            <person name="Wu D."/>
            <person name="Brambilla E."/>
            <person name="Klenk H.-P."/>
            <person name="Eisen J.A."/>
        </authorList>
    </citation>
    <scope>NUCLEOTIDE SEQUENCE</scope>
    <source>
        <strain evidence="3">DSM 6220</strain>
    </source>
</reference>
<dbReference type="RefSeq" id="WP_014402771.1">
    <property type="nucleotide sequence ID" value="NC_017033.1"/>
</dbReference>
<dbReference type="InterPro" id="IPR037021">
    <property type="entry name" value="RnfH_sf"/>
</dbReference>
<dbReference type="SUPFAM" id="SSF54285">
    <property type="entry name" value="MoaD/ThiS"/>
    <property type="match status" value="1"/>
</dbReference>
<dbReference type="PANTHER" id="PTHR37483:SF1">
    <property type="entry name" value="UPF0125 PROTEIN RATB"/>
    <property type="match status" value="1"/>
</dbReference>
<evidence type="ECO:0000313" key="3">
    <source>
        <dbReference type="EMBL" id="AFC85765.1"/>
    </source>
</evidence>
<dbReference type="InterPro" id="IPR005346">
    <property type="entry name" value="RnfH"/>
</dbReference>
<name>H8L5G4_FRAAD</name>
<dbReference type="InterPro" id="IPR016155">
    <property type="entry name" value="Mopterin_synth/thiamin_S_b"/>
</dbReference>
<evidence type="ECO:0000313" key="4">
    <source>
        <dbReference type="Proteomes" id="UP000005234"/>
    </source>
</evidence>
<dbReference type="eggNOG" id="COG2914">
    <property type="taxonomic scope" value="Bacteria"/>
</dbReference>
<dbReference type="Gene3D" id="3.10.20.280">
    <property type="entry name" value="RnfH-like"/>
    <property type="match status" value="1"/>
</dbReference>
<comment type="similarity">
    <text evidence="1 2">Belongs to the UPF0125 (RnfH) family.</text>
</comment>
<dbReference type="AlphaFoldDB" id="H8L5G4"/>
<dbReference type="OrthoDB" id="9796575at2"/>
<dbReference type="KEGG" id="fau:Fraau_1330"/>